<dbReference type="InterPro" id="IPR015424">
    <property type="entry name" value="PyrdxlP-dep_Trfase"/>
</dbReference>
<name>A0A1I4Z1U7_PSUAM</name>
<dbReference type="PROSITE" id="PS00105">
    <property type="entry name" value="AA_TRANSFER_CLASS_1"/>
    <property type="match status" value="1"/>
</dbReference>
<dbReference type="CDD" id="cd00609">
    <property type="entry name" value="AAT_like"/>
    <property type="match status" value="1"/>
</dbReference>
<evidence type="ECO:0000259" key="8">
    <source>
        <dbReference type="Pfam" id="PF00155"/>
    </source>
</evidence>
<sequence>MTTGPGTSHGGGGAGSGRVSGSPSRRPAYPRGVTGSTAAQLTVAARAAVAPFHVMDVWAAAAERDRTHGDLINLSAGQPSTPAPEPVRAAAVAALQNEVLGYTVAPGIPELRTAVAGHYRRTRGVEVDPADVVLTTGSSGGFLLAFLAAFDAGDRVAMARPGYPCYRNILSALGCEVVELPCGPETRFQPTVQMLSELDEPVKGLILASPANPTGTVLDPAELAALAGYCEEHGIQLVSDEIYHGITFPGSPATACAWETSREAVLVNSFSKYFSMTGWRLGWLVCPPRLRRTVEGLAGNFTVCPPALPQHAALAAFDEASYAEADAHVVRYGRNRDLLLAGLPEIGIDRLAPADGAFYVYADVAHLLRPGEDSMGLTYRLLAEAGIAVAPGADFDPVDGGAYIRFSCAGTSEGITAALERLRAWV</sequence>
<evidence type="ECO:0000256" key="3">
    <source>
        <dbReference type="ARBA" id="ARBA00022576"/>
    </source>
</evidence>
<keyword evidence="4 6" id="KW-0808">Transferase</keyword>
<dbReference type="Proteomes" id="UP000199614">
    <property type="component" value="Unassembled WGS sequence"/>
</dbReference>
<accession>A0A1I4Z1U7</accession>
<evidence type="ECO:0000256" key="5">
    <source>
        <dbReference type="ARBA" id="ARBA00022898"/>
    </source>
</evidence>
<dbReference type="PANTHER" id="PTHR46383:SF2">
    <property type="entry name" value="AMINOTRANSFERASE"/>
    <property type="match status" value="1"/>
</dbReference>
<dbReference type="GO" id="GO:0030170">
    <property type="term" value="F:pyridoxal phosphate binding"/>
    <property type="evidence" value="ECO:0007669"/>
    <property type="project" value="InterPro"/>
</dbReference>
<dbReference type="InterPro" id="IPR004839">
    <property type="entry name" value="Aminotransferase_I/II_large"/>
</dbReference>
<organism evidence="9 10">
    <name type="scientific">Pseudonocardia ammonioxydans</name>
    <dbReference type="NCBI Taxonomy" id="260086"/>
    <lineage>
        <taxon>Bacteria</taxon>
        <taxon>Bacillati</taxon>
        <taxon>Actinomycetota</taxon>
        <taxon>Actinomycetes</taxon>
        <taxon>Pseudonocardiales</taxon>
        <taxon>Pseudonocardiaceae</taxon>
        <taxon>Pseudonocardia</taxon>
    </lineage>
</organism>
<reference evidence="9 10" key="1">
    <citation type="submission" date="2016-10" db="EMBL/GenBank/DDBJ databases">
        <authorList>
            <person name="de Groot N.N."/>
        </authorList>
    </citation>
    <scope>NUCLEOTIDE SEQUENCE [LARGE SCALE GENOMIC DNA]</scope>
    <source>
        <strain evidence="9 10">CGMCC 4.1877</strain>
    </source>
</reference>
<dbReference type="STRING" id="260086.SAMN05216207_101471"/>
<dbReference type="SUPFAM" id="SSF53383">
    <property type="entry name" value="PLP-dependent transferases"/>
    <property type="match status" value="1"/>
</dbReference>
<dbReference type="GO" id="GO:0008483">
    <property type="term" value="F:transaminase activity"/>
    <property type="evidence" value="ECO:0007669"/>
    <property type="project" value="UniProtKB-KW"/>
</dbReference>
<feature type="domain" description="Aminotransferase class I/classII large" evidence="8">
    <location>
        <begin position="70"/>
        <end position="422"/>
    </location>
</feature>
<comment type="similarity">
    <text evidence="2 6">Belongs to the class-I pyridoxal-phosphate-dependent aminotransferase family.</text>
</comment>
<protein>
    <recommendedName>
        <fullName evidence="6">Aminotransferase</fullName>
        <ecNumber evidence="6">2.6.1.-</ecNumber>
    </recommendedName>
</protein>
<dbReference type="GO" id="GO:0006520">
    <property type="term" value="P:amino acid metabolic process"/>
    <property type="evidence" value="ECO:0007669"/>
    <property type="project" value="InterPro"/>
</dbReference>
<evidence type="ECO:0000313" key="10">
    <source>
        <dbReference type="Proteomes" id="UP000199614"/>
    </source>
</evidence>
<evidence type="ECO:0000256" key="1">
    <source>
        <dbReference type="ARBA" id="ARBA00001933"/>
    </source>
</evidence>
<comment type="cofactor">
    <cofactor evidence="1 6">
        <name>pyridoxal 5'-phosphate</name>
        <dbReference type="ChEBI" id="CHEBI:597326"/>
    </cofactor>
</comment>
<proteinExistence type="inferred from homology"/>
<evidence type="ECO:0000256" key="4">
    <source>
        <dbReference type="ARBA" id="ARBA00022679"/>
    </source>
</evidence>
<dbReference type="InterPro" id="IPR004838">
    <property type="entry name" value="NHTrfase_class1_PyrdxlP-BS"/>
</dbReference>
<evidence type="ECO:0000256" key="6">
    <source>
        <dbReference type="RuleBase" id="RU000481"/>
    </source>
</evidence>
<dbReference type="InterPro" id="IPR050596">
    <property type="entry name" value="AspAT/PAT-like"/>
</dbReference>
<dbReference type="AlphaFoldDB" id="A0A1I4Z1U7"/>
<evidence type="ECO:0000313" key="9">
    <source>
        <dbReference type="EMBL" id="SFN44244.1"/>
    </source>
</evidence>
<dbReference type="InterPro" id="IPR015421">
    <property type="entry name" value="PyrdxlP-dep_Trfase_major"/>
</dbReference>
<dbReference type="PANTHER" id="PTHR46383">
    <property type="entry name" value="ASPARTATE AMINOTRANSFERASE"/>
    <property type="match status" value="1"/>
</dbReference>
<dbReference type="EC" id="2.6.1.-" evidence="6"/>
<keyword evidence="5" id="KW-0663">Pyridoxal phosphate</keyword>
<keyword evidence="10" id="KW-1185">Reference proteome</keyword>
<keyword evidence="3 6" id="KW-0032">Aminotransferase</keyword>
<dbReference type="Gene3D" id="3.40.640.10">
    <property type="entry name" value="Type I PLP-dependent aspartate aminotransferase-like (Major domain)"/>
    <property type="match status" value="1"/>
</dbReference>
<dbReference type="EMBL" id="FOUY01000014">
    <property type="protein sequence ID" value="SFN44244.1"/>
    <property type="molecule type" value="Genomic_DNA"/>
</dbReference>
<feature type="compositionally biased region" description="Gly residues" evidence="7">
    <location>
        <begin position="7"/>
        <end position="18"/>
    </location>
</feature>
<feature type="region of interest" description="Disordered" evidence="7">
    <location>
        <begin position="1"/>
        <end position="34"/>
    </location>
</feature>
<evidence type="ECO:0000256" key="7">
    <source>
        <dbReference type="SAM" id="MobiDB-lite"/>
    </source>
</evidence>
<evidence type="ECO:0000256" key="2">
    <source>
        <dbReference type="ARBA" id="ARBA00007441"/>
    </source>
</evidence>
<dbReference type="Pfam" id="PF00155">
    <property type="entry name" value="Aminotran_1_2"/>
    <property type="match status" value="1"/>
</dbReference>
<gene>
    <name evidence="9" type="ORF">SAMN05216207_101471</name>
</gene>